<reference evidence="1" key="1">
    <citation type="submission" date="2021-02" db="EMBL/GenBank/DDBJ databases">
        <authorList>
            <person name="Dougan E. K."/>
            <person name="Rhodes N."/>
            <person name="Thang M."/>
            <person name="Chan C."/>
        </authorList>
    </citation>
    <scope>NUCLEOTIDE SEQUENCE</scope>
</reference>
<comment type="caution">
    <text evidence="1">The sequence shown here is derived from an EMBL/GenBank/DDBJ whole genome shotgun (WGS) entry which is preliminary data.</text>
</comment>
<dbReference type="EMBL" id="CAJNIZ010046721">
    <property type="protein sequence ID" value="CAE7755173.1"/>
    <property type="molecule type" value="Genomic_DNA"/>
</dbReference>
<keyword evidence="2" id="KW-1185">Reference proteome</keyword>
<organism evidence="1 2">
    <name type="scientific">Symbiodinium pilosum</name>
    <name type="common">Dinoflagellate</name>
    <dbReference type="NCBI Taxonomy" id="2952"/>
    <lineage>
        <taxon>Eukaryota</taxon>
        <taxon>Sar</taxon>
        <taxon>Alveolata</taxon>
        <taxon>Dinophyceae</taxon>
        <taxon>Suessiales</taxon>
        <taxon>Symbiodiniaceae</taxon>
        <taxon>Symbiodinium</taxon>
    </lineage>
</organism>
<sequence length="101" mass="11060">VLTQFEATTASIKGIESKMSKVSQYMEAVQAQRKSLSAHAEVTSSLIDGLGESIADQSEAVFDYFNSSFEHFAGLVETLETSLFNLKLQEHSRIACYSFGA</sequence>
<proteinExistence type="predicted"/>
<protein>
    <submittedName>
        <fullName evidence="1">Uncharacterized protein</fullName>
    </submittedName>
</protein>
<dbReference type="Proteomes" id="UP000649617">
    <property type="component" value="Unassembled WGS sequence"/>
</dbReference>
<accession>A0A812Y3P3</accession>
<evidence type="ECO:0000313" key="1">
    <source>
        <dbReference type="EMBL" id="CAE7755173.1"/>
    </source>
</evidence>
<feature type="non-terminal residue" evidence="1">
    <location>
        <position position="101"/>
    </location>
</feature>
<gene>
    <name evidence="1" type="ORF">SPIL2461_LOCUS21932</name>
</gene>
<name>A0A812Y3P3_SYMPI</name>
<dbReference type="AlphaFoldDB" id="A0A812Y3P3"/>
<dbReference type="OrthoDB" id="419323at2759"/>
<evidence type="ECO:0000313" key="2">
    <source>
        <dbReference type="Proteomes" id="UP000649617"/>
    </source>
</evidence>